<dbReference type="KEGG" id="fpr:FP2_24550"/>
<organism evidence="2 3">
    <name type="scientific">Faecalibacterium prausnitzii L2-6</name>
    <dbReference type="NCBI Taxonomy" id="718252"/>
    <lineage>
        <taxon>Bacteria</taxon>
        <taxon>Bacillati</taxon>
        <taxon>Bacillota</taxon>
        <taxon>Clostridia</taxon>
        <taxon>Eubacteriales</taxon>
        <taxon>Oscillospiraceae</taxon>
        <taxon>Faecalibacterium</taxon>
    </lineage>
</organism>
<dbReference type="HOGENOM" id="CLU_2179942_0_0_9"/>
<dbReference type="AlphaFoldDB" id="D4K0H6"/>
<feature type="transmembrane region" description="Helical" evidence="1">
    <location>
        <begin position="15"/>
        <end position="38"/>
    </location>
</feature>
<dbReference type="BioCyc" id="FPRA718252:G1375-2088-MONOMER"/>
<dbReference type="Proteomes" id="UP000008804">
    <property type="component" value="Chromosome"/>
</dbReference>
<sequence>MTSTTNTTNKPLRRVGTLTLGVCLIAAGVLFLLCRFLPGLPWLVIWQVLPAAGLILLGCEVLYFSARPGECRCDFGSVVLCLLMMGGCFGVSTLMLLAQMLGRGCTIHL</sequence>
<feature type="transmembrane region" description="Helical" evidence="1">
    <location>
        <begin position="78"/>
        <end position="101"/>
    </location>
</feature>
<gene>
    <name evidence="2" type="ORF">FP2_24550</name>
</gene>
<proteinExistence type="predicted"/>
<keyword evidence="3" id="KW-1185">Reference proteome</keyword>
<name>D4K0H6_9FIRM</name>
<keyword evidence="1" id="KW-0812">Transmembrane</keyword>
<keyword evidence="1" id="KW-0472">Membrane</keyword>
<evidence type="ECO:0000313" key="2">
    <source>
        <dbReference type="EMBL" id="CBK99775.1"/>
    </source>
</evidence>
<dbReference type="EMBL" id="FP929045">
    <property type="protein sequence ID" value="CBK99775.1"/>
    <property type="molecule type" value="Genomic_DNA"/>
</dbReference>
<dbReference type="RefSeq" id="WP_015565393.1">
    <property type="nucleotide sequence ID" value="NC_021042.1"/>
</dbReference>
<dbReference type="STRING" id="718252.FP2_24550"/>
<feature type="transmembrane region" description="Helical" evidence="1">
    <location>
        <begin position="44"/>
        <end position="66"/>
    </location>
</feature>
<reference evidence="2 3" key="2">
    <citation type="submission" date="2010-03" db="EMBL/GenBank/DDBJ databases">
        <authorList>
            <person name="Pajon A."/>
        </authorList>
    </citation>
    <scope>NUCLEOTIDE SEQUENCE [LARGE SCALE GENOMIC DNA]</scope>
    <source>
        <strain evidence="3">L2-6</strain>
    </source>
</reference>
<protein>
    <submittedName>
        <fullName evidence="2">Uncharacterized protein</fullName>
    </submittedName>
</protein>
<keyword evidence="1" id="KW-1133">Transmembrane helix</keyword>
<dbReference type="PATRIC" id="fig|718252.3.peg.643"/>
<evidence type="ECO:0000256" key="1">
    <source>
        <dbReference type="SAM" id="Phobius"/>
    </source>
</evidence>
<reference evidence="2 3" key="1">
    <citation type="submission" date="2010-03" db="EMBL/GenBank/DDBJ databases">
        <title>The genome sequence of Faecalibacterium prausnitzii L2/6.</title>
        <authorList>
            <consortium name="metaHIT consortium -- http://www.metahit.eu/"/>
            <person name="Pajon A."/>
            <person name="Turner K."/>
            <person name="Parkhill J."/>
            <person name="Duncan S."/>
            <person name="Flint H."/>
        </authorList>
    </citation>
    <scope>NUCLEOTIDE SEQUENCE [LARGE SCALE GENOMIC DNA]</scope>
    <source>
        <strain evidence="3">L2-6</strain>
    </source>
</reference>
<evidence type="ECO:0000313" key="3">
    <source>
        <dbReference type="Proteomes" id="UP000008804"/>
    </source>
</evidence>
<accession>D4K0H6</accession>